<feature type="region of interest" description="Disordered" evidence="1">
    <location>
        <begin position="103"/>
        <end position="167"/>
    </location>
</feature>
<feature type="compositionally biased region" description="Acidic residues" evidence="1">
    <location>
        <begin position="150"/>
        <end position="167"/>
    </location>
</feature>
<name>A0A9D1YT86_9MICO</name>
<feature type="compositionally biased region" description="Acidic residues" evidence="1">
    <location>
        <begin position="123"/>
        <end position="132"/>
    </location>
</feature>
<protein>
    <recommendedName>
        <fullName evidence="4">Cell division initiation protein</fullName>
    </recommendedName>
</protein>
<dbReference type="EMBL" id="DXDC01000038">
    <property type="protein sequence ID" value="HIY64918.1"/>
    <property type="molecule type" value="Genomic_DNA"/>
</dbReference>
<evidence type="ECO:0008006" key="4">
    <source>
        <dbReference type="Google" id="ProtNLM"/>
    </source>
</evidence>
<comment type="caution">
    <text evidence="2">The sequence shown here is derived from an EMBL/GenBank/DDBJ whole genome shotgun (WGS) entry which is preliminary data.</text>
</comment>
<dbReference type="Proteomes" id="UP000824005">
    <property type="component" value="Unassembled WGS sequence"/>
</dbReference>
<dbReference type="AlphaFoldDB" id="A0A9D1YT86"/>
<evidence type="ECO:0000313" key="3">
    <source>
        <dbReference type="Proteomes" id="UP000824005"/>
    </source>
</evidence>
<reference evidence="2" key="2">
    <citation type="submission" date="2021-04" db="EMBL/GenBank/DDBJ databases">
        <authorList>
            <person name="Gilroy R."/>
        </authorList>
    </citation>
    <scope>NUCLEOTIDE SEQUENCE</scope>
    <source>
        <strain evidence="2">ChiGjej1B1-98</strain>
    </source>
</reference>
<proteinExistence type="predicted"/>
<feature type="non-terminal residue" evidence="2">
    <location>
        <position position="1"/>
    </location>
</feature>
<sequence length="167" mass="18709">ANEKVQSALQHANHIAEQSKAFEDLARAQAKQVEASAVAKSNSILSEAQTRAQSIIDKVMGHSKEMLRDAEDRQRTLRFQQQQMNGFVAEMHSLMQIAEAARIPFEDEEGEATEQSPSPAYFDAEEVEDDREQVEPVEVTYSEAEVIAVEVEDEGDQPDESESEEKQ</sequence>
<evidence type="ECO:0000313" key="2">
    <source>
        <dbReference type="EMBL" id="HIY64918.1"/>
    </source>
</evidence>
<organism evidence="2 3">
    <name type="scientific">Candidatus Agrococcus pullicola</name>
    <dbReference type="NCBI Taxonomy" id="2838429"/>
    <lineage>
        <taxon>Bacteria</taxon>
        <taxon>Bacillati</taxon>
        <taxon>Actinomycetota</taxon>
        <taxon>Actinomycetes</taxon>
        <taxon>Micrococcales</taxon>
        <taxon>Microbacteriaceae</taxon>
        <taxon>Agrococcus</taxon>
    </lineage>
</organism>
<gene>
    <name evidence="2" type="ORF">H9830_01415</name>
</gene>
<accession>A0A9D1YT86</accession>
<evidence type="ECO:0000256" key="1">
    <source>
        <dbReference type="SAM" id="MobiDB-lite"/>
    </source>
</evidence>
<reference evidence="2" key="1">
    <citation type="journal article" date="2021" name="PeerJ">
        <title>Extensive microbial diversity within the chicken gut microbiome revealed by metagenomics and culture.</title>
        <authorList>
            <person name="Gilroy R."/>
            <person name="Ravi A."/>
            <person name="Getino M."/>
            <person name="Pursley I."/>
            <person name="Horton D.L."/>
            <person name="Alikhan N.F."/>
            <person name="Baker D."/>
            <person name="Gharbi K."/>
            <person name="Hall N."/>
            <person name="Watson M."/>
            <person name="Adriaenssens E.M."/>
            <person name="Foster-Nyarko E."/>
            <person name="Jarju S."/>
            <person name="Secka A."/>
            <person name="Antonio M."/>
            <person name="Oren A."/>
            <person name="Chaudhuri R.R."/>
            <person name="La Ragione R."/>
            <person name="Hildebrand F."/>
            <person name="Pallen M.J."/>
        </authorList>
    </citation>
    <scope>NUCLEOTIDE SEQUENCE</scope>
    <source>
        <strain evidence="2">ChiGjej1B1-98</strain>
    </source>
</reference>